<dbReference type="Gene3D" id="3.60.21.10">
    <property type="match status" value="1"/>
</dbReference>
<dbReference type="InterPro" id="IPR004843">
    <property type="entry name" value="Calcineurin-like_PHP"/>
</dbReference>
<evidence type="ECO:0000313" key="3">
    <source>
        <dbReference type="EMBL" id="MFD2161783.1"/>
    </source>
</evidence>
<dbReference type="Proteomes" id="UP001597387">
    <property type="component" value="Unassembled WGS sequence"/>
</dbReference>
<keyword evidence="1" id="KW-0732">Signal</keyword>
<accession>A0ABW4ZIJ3</accession>
<gene>
    <name evidence="3" type="ORF">ACFSJU_05215</name>
</gene>
<protein>
    <submittedName>
        <fullName evidence="3">Metallophosphoesterase family protein</fullName>
        <ecNumber evidence="3">3.1.-.-</ecNumber>
    </submittedName>
</protein>
<feature type="domain" description="Calcineurin-like phosphoesterase" evidence="2">
    <location>
        <begin position="52"/>
        <end position="222"/>
    </location>
</feature>
<evidence type="ECO:0000256" key="1">
    <source>
        <dbReference type="SAM" id="SignalP"/>
    </source>
</evidence>
<evidence type="ECO:0000259" key="2">
    <source>
        <dbReference type="Pfam" id="PF00149"/>
    </source>
</evidence>
<feature type="chain" id="PRO_5047541731" evidence="1">
    <location>
        <begin position="21"/>
        <end position="261"/>
    </location>
</feature>
<dbReference type="Pfam" id="PF00149">
    <property type="entry name" value="Metallophos"/>
    <property type="match status" value="1"/>
</dbReference>
<dbReference type="GO" id="GO:0016787">
    <property type="term" value="F:hydrolase activity"/>
    <property type="evidence" value="ECO:0007669"/>
    <property type="project" value="UniProtKB-KW"/>
</dbReference>
<dbReference type="RefSeq" id="WP_255898565.1">
    <property type="nucleotide sequence ID" value="NZ_JAFMZO010000001.1"/>
</dbReference>
<dbReference type="PROSITE" id="PS51257">
    <property type="entry name" value="PROKAR_LIPOPROTEIN"/>
    <property type="match status" value="1"/>
</dbReference>
<organism evidence="3 4">
    <name type="scientific">Paradesertivirga mongoliensis</name>
    <dbReference type="NCBI Taxonomy" id="2100740"/>
    <lineage>
        <taxon>Bacteria</taxon>
        <taxon>Pseudomonadati</taxon>
        <taxon>Bacteroidota</taxon>
        <taxon>Sphingobacteriia</taxon>
        <taxon>Sphingobacteriales</taxon>
        <taxon>Sphingobacteriaceae</taxon>
        <taxon>Paradesertivirga</taxon>
    </lineage>
</organism>
<proteinExistence type="predicted"/>
<dbReference type="SUPFAM" id="SSF56300">
    <property type="entry name" value="Metallo-dependent phosphatases"/>
    <property type="match status" value="1"/>
</dbReference>
<sequence>MKTIIYLFLLLSLCSCELMEYSPNQVFDKNTPRDLNKKNIARLLSAPADDTIRFVLTGDSQRAYKNAEDFVQVVNKIAGIDFVFLAGDISDFGLLGEMEWVDEIFSKLKTPYIGVVGNHDLVANGEKVYTRMYGPKDFGFTYQGVKFVCHNTNSRETNFDGNVPNISWLKNELLPSEGVEAYVTVAHVPPFSGDFDQNLQREYVKTVNSCSALAALYAHNHKEEIRYENNIPFMVTNAIIKRQFLLVEIVNGKLNYESVEY</sequence>
<dbReference type="EC" id="3.1.-.-" evidence="3"/>
<feature type="signal peptide" evidence="1">
    <location>
        <begin position="1"/>
        <end position="20"/>
    </location>
</feature>
<dbReference type="InterPro" id="IPR029052">
    <property type="entry name" value="Metallo-depent_PP-like"/>
</dbReference>
<reference evidence="4" key="1">
    <citation type="journal article" date="2019" name="Int. J. Syst. Evol. Microbiol.">
        <title>The Global Catalogue of Microorganisms (GCM) 10K type strain sequencing project: providing services to taxonomists for standard genome sequencing and annotation.</title>
        <authorList>
            <consortium name="The Broad Institute Genomics Platform"/>
            <consortium name="The Broad Institute Genome Sequencing Center for Infectious Disease"/>
            <person name="Wu L."/>
            <person name="Ma J."/>
        </authorList>
    </citation>
    <scope>NUCLEOTIDE SEQUENCE [LARGE SCALE GENOMIC DNA]</scope>
    <source>
        <strain evidence="4">KCTC 42217</strain>
    </source>
</reference>
<dbReference type="InterPro" id="IPR051918">
    <property type="entry name" value="STPP_CPPED1"/>
</dbReference>
<comment type="caution">
    <text evidence="3">The sequence shown here is derived from an EMBL/GenBank/DDBJ whole genome shotgun (WGS) entry which is preliminary data.</text>
</comment>
<name>A0ABW4ZIJ3_9SPHI</name>
<keyword evidence="3" id="KW-0378">Hydrolase</keyword>
<keyword evidence="4" id="KW-1185">Reference proteome</keyword>
<dbReference type="PANTHER" id="PTHR43143">
    <property type="entry name" value="METALLOPHOSPHOESTERASE, CALCINEURIN SUPERFAMILY"/>
    <property type="match status" value="1"/>
</dbReference>
<dbReference type="EMBL" id="JBHUHZ010000001">
    <property type="protein sequence ID" value="MFD2161783.1"/>
    <property type="molecule type" value="Genomic_DNA"/>
</dbReference>
<dbReference type="PANTHER" id="PTHR43143:SF1">
    <property type="entry name" value="SERINE_THREONINE-PROTEIN PHOSPHATASE CPPED1"/>
    <property type="match status" value="1"/>
</dbReference>
<evidence type="ECO:0000313" key="4">
    <source>
        <dbReference type="Proteomes" id="UP001597387"/>
    </source>
</evidence>